<dbReference type="EMBL" id="CM044702">
    <property type="protein sequence ID" value="KAI5678828.1"/>
    <property type="molecule type" value="Genomic_DNA"/>
</dbReference>
<proteinExistence type="predicted"/>
<reference evidence="2" key="1">
    <citation type="journal article" date="2023" name="Nat. Plants">
        <title>Single-cell RNA sequencing provides a high-resolution roadmap for understanding the multicellular compartmentation of specialized metabolism.</title>
        <authorList>
            <person name="Sun S."/>
            <person name="Shen X."/>
            <person name="Li Y."/>
            <person name="Li Y."/>
            <person name="Wang S."/>
            <person name="Li R."/>
            <person name="Zhang H."/>
            <person name="Shen G."/>
            <person name="Guo B."/>
            <person name="Wei J."/>
            <person name="Xu J."/>
            <person name="St-Pierre B."/>
            <person name="Chen S."/>
            <person name="Sun C."/>
        </authorList>
    </citation>
    <scope>NUCLEOTIDE SEQUENCE [LARGE SCALE GENOMIC DNA]</scope>
</reference>
<keyword evidence="2" id="KW-1185">Reference proteome</keyword>
<gene>
    <name evidence="1" type="ORF">M9H77_09778</name>
</gene>
<protein>
    <submittedName>
        <fullName evidence="1">Uncharacterized protein</fullName>
    </submittedName>
</protein>
<name>A0ACC0C220_CATRO</name>
<organism evidence="1 2">
    <name type="scientific">Catharanthus roseus</name>
    <name type="common">Madagascar periwinkle</name>
    <name type="synonym">Vinca rosea</name>
    <dbReference type="NCBI Taxonomy" id="4058"/>
    <lineage>
        <taxon>Eukaryota</taxon>
        <taxon>Viridiplantae</taxon>
        <taxon>Streptophyta</taxon>
        <taxon>Embryophyta</taxon>
        <taxon>Tracheophyta</taxon>
        <taxon>Spermatophyta</taxon>
        <taxon>Magnoliopsida</taxon>
        <taxon>eudicotyledons</taxon>
        <taxon>Gunneridae</taxon>
        <taxon>Pentapetalae</taxon>
        <taxon>asterids</taxon>
        <taxon>lamiids</taxon>
        <taxon>Gentianales</taxon>
        <taxon>Apocynaceae</taxon>
        <taxon>Rauvolfioideae</taxon>
        <taxon>Vinceae</taxon>
        <taxon>Catharanthinae</taxon>
        <taxon>Catharanthus</taxon>
    </lineage>
</organism>
<evidence type="ECO:0000313" key="1">
    <source>
        <dbReference type="EMBL" id="KAI5678828.1"/>
    </source>
</evidence>
<accession>A0ACC0C220</accession>
<sequence length="103" mass="11799">MATSKNWQLFVHNGRHNHKIVVYSHGHAQATRLTEEQLQQTEQLRKSHVPPRNILRISREQDIGCAVKKFTMLLPNLRGTGCREKYGRGSSSLKCGKGLHHFL</sequence>
<evidence type="ECO:0000313" key="2">
    <source>
        <dbReference type="Proteomes" id="UP001060085"/>
    </source>
</evidence>
<comment type="caution">
    <text evidence="1">The sequence shown here is derived from an EMBL/GenBank/DDBJ whole genome shotgun (WGS) entry which is preliminary data.</text>
</comment>
<dbReference type="Proteomes" id="UP001060085">
    <property type="component" value="Linkage Group LG02"/>
</dbReference>